<feature type="compositionally biased region" description="Acidic residues" evidence="4">
    <location>
        <begin position="498"/>
        <end position="513"/>
    </location>
</feature>
<evidence type="ECO:0000259" key="6">
    <source>
        <dbReference type="SMART" id="SM01119"/>
    </source>
</evidence>
<evidence type="ECO:0000256" key="2">
    <source>
        <dbReference type="ARBA" id="ARBA00023239"/>
    </source>
</evidence>
<feature type="region of interest" description="Disordered" evidence="4">
    <location>
        <begin position="763"/>
        <end position="804"/>
    </location>
</feature>
<dbReference type="PANTHER" id="PTHR33862:SF3">
    <property type="entry name" value="OROFACIAL CLEFT 1 CANDIDATE GENE 1 PROTEIN"/>
    <property type="match status" value="1"/>
</dbReference>
<feature type="compositionally biased region" description="Low complexity" evidence="4">
    <location>
        <begin position="1151"/>
        <end position="1162"/>
    </location>
</feature>
<dbReference type="GO" id="GO:0016829">
    <property type="term" value="F:lyase activity"/>
    <property type="evidence" value="ECO:0007669"/>
    <property type="project" value="UniProtKB-KW"/>
</dbReference>
<dbReference type="Gene3D" id="3.20.20.10">
    <property type="entry name" value="Alanine racemase"/>
    <property type="match status" value="1"/>
</dbReference>
<feature type="domain" description="D-serine dehydratase-like" evidence="6">
    <location>
        <begin position="319"/>
        <end position="419"/>
    </location>
</feature>
<dbReference type="InterPro" id="IPR026956">
    <property type="entry name" value="D-ser_dehydrat-like_dom"/>
</dbReference>
<feature type="region of interest" description="Disordered" evidence="4">
    <location>
        <begin position="1095"/>
        <end position="1179"/>
    </location>
</feature>
<dbReference type="PANTHER" id="PTHR33862">
    <property type="entry name" value="OROFACIAL CLEFT 1 CANDIDATE GENE 1 PROTEIN"/>
    <property type="match status" value="1"/>
</dbReference>
<feature type="transmembrane region" description="Helical" evidence="5">
    <location>
        <begin position="1292"/>
        <end position="1316"/>
    </location>
</feature>
<dbReference type="InterPro" id="IPR042208">
    <property type="entry name" value="D-ser_dehydrat-like_sf"/>
</dbReference>
<feature type="compositionally biased region" description="Basic residues" evidence="4">
    <location>
        <begin position="779"/>
        <end position="790"/>
    </location>
</feature>
<name>A0AAD5QCE2_PYTIN</name>
<keyword evidence="5" id="KW-1133">Transmembrane helix</keyword>
<reference evidence="7" key="1">
    <citation type="submission" date="2021-12" db="EMBL/GenBank/DDBJ databases">
        <title>Prjna785345.</title>
        <authorList>
            <person name="Rujirawat T."/>
            <person name="Krajaejun T."/>
        </authorList>
    </citation>
    <scope>NUCLEOTIDE SEQUENCE</scope>
    <source>
        <strain evidence="7">Pi057C3</strain>
    </source>
</reference>
<feature type="compositionally biased region" description="Polar residues" evidence="4">
    <location>
        <begin position="422"/>
        <end position="442"/>
    </location>
</feature>
<accession>A0AAD5QCE2</accession>
<evidence type="ECO:0000256" key="5">
    <source>
        <dbReference type="SAM" id="Phobius"/>
    </source>
</evidence>
<protein>
    <recommendedName>
        <fullName evidence="6">D-serine dehydratase-like domain-containing protein</fullName>
    </recommendedName>
</protein>
<keyword evidence="3" id="KW-0175">Coiled coil</keyword>
<evidence type="ECO:0000313" key="7">
    <source>
        <dbReference type="EMBL" id="KAJ0404358.1"/>
    </source>
</evidence>
<dbReference type="Pfam" id="PF14031">
    <property type="entry name" value="D-ser_dehydrat"/>
    <property type="match status" value="1"/>
</dbReference>
<dbReference type="SMART" id="SM01119">
    <property type="entry name" value="D-ser_dehydrat"/>
    <property type="match status" value="1"/>
</dbReference>
<evidence type="ECO:0000256" key="1">
    <source>
        <dbReference type="ARBA" id="ARBA00005323"/>
    </source>
</evidence>
<feature type="coiled-coil region" evidence="3">
    <location>
        <begin position="602"/>
        <end position="654"/>
    </location>
</feature>
<feature type="compositionally biased region" description="Basic and acidic residues" evidence="4">
    <location>
        <begin position="1169"/>
        <end position="1179"/>
    </location>
</feature>
<dbReference type="InterPro" id="IPR001608">
    <property type="entry name" value="Ala_racemase_N"/>
</dbReference>
<feature type="compositionally biased region" description="Basic and acidic residues" evidence="4">
    <location>
        <begin position="519"/>
        <end position="536"/>
    </location>
</feature>
<dbReference type="InterPro" id="IPR029066">
    <property type="entry name" value="PLP-binding_barrel"/>
</dbReference>
<keyword evidence="5" id="KW-0812">Transmembrane</keyword>
<keyword evidence="5" id="KW-0472">Membrane</keyword>
<feature type="transmembrane region" description="Helical" evidence="5">
    <location>
        <begin position="1395"/>
        <end position="1420"/>
    </location>
</feature>
<gene>
    <name evidence="7" type="ORF">P43SY_001478</name>
</gene>
<organism evidence="7 8">
    <name type="scientific">Pythium insidiosum</name>
    <name type="common">Pythiosis disease agent</name>
    <dbReference type="NCBI Taxonomy" id="114742"/>
    <lineage>
        <taxon>Eukaryota</taxon>
        <taxon>Sar</taxon>
        <taxon>Stramenopiles</taxon>
        <taxon>Oomycota</taxon>
        <taxon>Peronosporomycetes</taxon>
        <taxon>Pythiales</taxon>
        <taxon>Pythiaceae</taxon>
        <taxon>Pythium</taxon>
    </lineage>
</organism>
<evidence type="ECO:0000256" key="3">
    <source>
        <dbReference type="SAM" id="Coils"/>
    </source>
</evidence>
<dbReference type="Gene3D" id="2.40.37.20">
    <property type="entry name" value="D-serine dehydratase-like domain"/>
    <property type="match status" value="1"/>
</dbReference>
<dbReference type="Pfam" id="PF01168">
    <property type="entry name" value="Ala_racemase_N"/>
    <property type="match status" value="1"/>
</dbReference>
<dbReference type="SUPFAM" id="SSF51419">
    <property type="entry name" value="PLP-binding barrel"/>
    <property type="match status" value="1"/>
</dbReference>
<feature type="compositionally biased region" description="Acidic residues" evidence="4">
    <location>
        <begin position="537"/>
        <end position="546"/>
    </location>
</feature>
<feature type="transmembrane region" description="Helical" evidence="5">
    <location>
        <begin position="1234"/>
        <end position="1254"/>
    </location>
</feature>
<dbReference type="CDD" id="cd06819">
    <property type="entry name" value="PLPDE_III_LS_D-TA"/>
    <property type="match status" value="1"/>
</dbReference>
<evidence type="ECO:0000313" key="8">
    <source>
        <dbReference type="Proteomes" id="UP001209570"/>
    </source>
</evidence>
<proteinExistence type="inferred from homology"/>
<keyword evidence="8" id="KW-1185">Reference proteome</keyword>
<comment type="similarity">
    <text evidence="1">Belongs to the DSD1 family.</text>
</comment>
<dbReference type="InterPro" id="IPR031390">
    <property type="entry name" value="OFCC1"/>
</dbReference>
<feature type="region of interest" description="Disordered" evidence="4">
    <location>
        <begin position="421"/>
        <end position="560"/>
    </location>
</feature>
<dbReference type="EMBL" id="JAKCXM010000064">
    <property type="protein sequence ID" value="KAJ0404358.1"/>
    <property type="molecule type" value="Genomic_DNA"/>
</dbReference>
<sequence length="1581" mass="174553">MMRSSSSGLASTAAIVAATAATTAAAMAWSRRALSSAARGSAGRLETFTRRRPANVGDALASVETPCLVVDLDAMDKNLRALPRSLRGSGVAIRPHAKAHKCAEIGQLQLSLSKAVGLCCQKVAEAEAMVAGGVRDVLLSNELFGRDRYERMAQLVKQGAVITLIFDHEETIRQAEDVAAKEGVTFHALVDVNVGQNRCGVDSPDDAVALAQRIEASPFLTLRGIQAYHGGAQHIRSHAAKADVILNQVSVKAKAVRDAFVAKGLCCDVVTGGGTGTYLLEASSGVFTEVQPGSYLFNDADYARNLAKDGQAVRDWDQSLFVLTTVMSVNATTPRAIVDAGMKAVSLDSGVPLVYSSIDSRALPPLTYQGGGDEHGILVPTPGAEHADIPMPSLGQKLLLIPGHCDPTTNLYDFVVGFRNGTVEQPTPTPSGERTSRGTTRVSSERERRKTQQVGEGFLSMLSPRWSPLADENGSGSGATSDRDDSDESDSQRSGSDSGDESDDGSVESDGQDAGDSPLPEHRISIENDDAGFRDLWDDDDDDDGDAESKPPAVAAPSTAQDHAIIDVLADELRQREIPSYLEQFEVVIPDSELVVGAVPLAEVQERERAIEEARIRQHQLEVELIRQRETRYLQRERSLRQELEDRAMRQRHALLQHKTQLAQALHLRTRRLTYIFEQAETHLRETLRRQQARVRQIFGQLEPSRLPAERKRYRVECEQIPVTLQIRARQLRALKDKVPSGHYAILVTLYDRLGGHALHWTAWDPESDDHQDGAVARGKTKKTMRSKQPPRKDREPRVRPGRKSTLALALAEAAAGNQPATKLSPHTHRLDRPSVTRPFFHRGRFYNTDVRVDQNLFVVCPPQSLLRPGNVLVFELFLLDGRAPTSGQATGVRDQIVAWGAMPLMTPDFQYIDGKYKIPMLRGEMDATMDKYRDIETMYMRDLSAWLCNFYIHVTPLREEIERLILGTRSSGRQRQRREQSAGYDIEIDERNGLLRVPASDAGDDVSLTPKSAAVQVSSTTARWRGRKAVTTDDDGAVSESLATNGSQLHAASSATMLLDDSAVAFPTAESDEKQTRTPRQGFLFPALMNWGSAKSPSRKLSRVHAGSVVTPQREAVEREEQETEMEKKPQPFLAHAGSAQSLSQRSIARLPSSPSRLLPPTSVDRVPSLEDDGRVDDPSGPIDMENYMFSVNPAFARETAHHQRFHAARKLHYLRHELFVDLGLTKVRTMEFWLLLVILVFALWLRVYLHYLAQYIFLKARRVPVFYFEPQWTTCVVKYTWRTIATHVEIGVIASGVLGNVCFFGGLALTAALAQEHIGELPSLGSKFIVCVGLATVLDPWLVVLVDLANRQFNCASRANCDGANWSTRACRCVEGDAFKLFYRFESAEGSGLVGVALTAILYTALTCLSLLAFYMYLLHVHMNGRMLDVYRRIHAQETELFLPHDCEVGLQELKGVCAQAARWRGPQGAQRKVFVHEYVLRDPLDAAFEEKSTHIAVYTIALDGRRELYRHFLKSHDGAIVELLGEVGAAADGSWQRNAAPGLASLALIHDILQDQQRHAALLDEASSADVARLFDGL</sequence>
<dbReference type="Proteomes" id="UP001209570">
    <property type="component" value="Unassembled WGS sequence"/>
</dbReference>
<feature type="compositionally biased region" description="Basic and acidic residues" evidence="4">
    <location>
        <begin position="1116"/>
        <end position="1131"/>
    </location>
</feature>
<keyword evidence="2" id="KW-0456">Lyase</keyword>
<comment type="caution">
    <text evidence="7">The sequence shown here is derived from an EMBL/GenBank/DDBJ whole genome shotgun (WGS) entry which is preliminary data.</text>
</comment>
<evidence type="ECO:0000256" key="4">
    <source>
        <dbReference type="SAM" id="MobiDB-lite"/>
    </source>
</evidence>